<reference evidence="3" key="1">
    <citation type="journal article" date="2011" name="Proc. Natl. Acad. Sci. U.S.A.">
        <title>Obligate biotrophy features unraveled by the genomic analysis of rust fungi.</title>
        <authorList>
            <person name="Duplessis S."/>
            <person name="Cuomo C.A."/>
            <person name="Lin Y.-C."/>
            <person name="Aerts A."/>
            <person name="Tisserant E."/>
            <person name="Veneault-Fourrey C."/>
            <person name="Joly D.L."/>
            <person name="Hacquard S."/>
            <person name="Amselem J."/>
            <person name="Cantarel B.L."/>
            <person name="Chiu R."/>
            <person name="Coutinho P.M."/>
            <person name="Feau N."/>
            <person name="Field M."/>
            <person name="Frey P."/>
            <person name="Gelhaye E."/>
            <person name="Goldberg J."/>
            <person name="Grabherr M.G."/>
            <person name="Kodira C.D."/>
            <person name="Kohler A."/>
            <person name="Kuees U."/>
            <person name="Lindquist E.A."/>
            <person name="Lucas S.M."/>
            <person name="Mago R."/>
            <person name="Mauceli E."/>
            <person name="Morin E."/>
            <person name="Murat C."/>
            <person name="Pangilinan J.L."/>
            <person name="Park R."/>
            <person name="Pearson M."/>
            <person name="Quesneville H."/>
            <person name="Rouhier N."/>
            <person name="Sakthikumar S."/>
            <person name="Salamov A.A."/>
            <person name="Schmutz J."/>
            <person name="Selles B."/>
            <person name="Shapiro H."/>
            <person name="Tanguay P."/>
            <person name="Tuskan G.A."/>
            <person name="Henrissat B."/>
            <person name="Van de Peer Y."/>
            <person name="Rouze P."/>
            <person name="Ellis J.G."/>
            <person name="Dodds P.N."/>
            <person name="Schein J.E."/>
            <person name="Zhong S."/>
            <person name="Hamelin R.C."/>
            <person name="Grigoriev I.V."/>
            <person name="Szabo L.J."/>
            <person name="Martin F."/>
        </authorList>
    </citation>
    <scope>NUCLEOTIDE SEQUENCE [LARGE SCALE GENOMIC DNA]</scope>
    <source>
        <strain evidence="3">98AG31 / pathotype 3-4-7</strain>
    </source>
</reference>
<feature type="compositionally biased region" description="Polar residues" evidence="1">
    <location>
        <begin position="210"/>
        <end position="228"/>
    </location>
</feature>
<evidence type="ECO:0000256" key="1">
    <source>
        <dbReference type="SAM" id="MobiDB-lite"/>
    </source>
</evidence>
<feature type="region of interest" description="Disordered" evidence="1">
    <location>
        <begin position="1"/>
        <end position="228"/>
    </location>
</feature>
<dbReference type="EMBL" id="GL883143">
    <property type="protein sequence ID" value="EGG00842.1"/>
    <property type="molecule type" value="Genomic_DNA"/>
</dbReference>
<dbReference type="GeneID" id="18924405"/>
<proteinExistence type="predicted"/>
<dbReference type="OrthoDB" id="2507294at2759"/>
<dbReference type="InParanoid" id="F4S3F7"/>
<dbReference type="HOGENOM" id="CLU_303049_0_0_1"/>
<dbReference type="VEuPathDB" id="FungiDB:MELLADRAFT_111514"/>
<feature type="region of interest" description="Disordered" evidence="1">
    <location>
        <begin position="1008"/>
        <end position="1050"/>
    </location>
</feature>
<dbReference type="AlphaFoldDB" id="F4S3F7"/>
<evidence type="ECO:0000313" key="2">
    <source>
        <dbReference type="EMBL" id="EGG00842.1"/>
    </source>
</evidence>
<feature type="region of interest" description="Disordered" evidence="1">
    <location>
        <begin position="752"/>
        <end position="780"/>
    </location>
</feature>
<organism evidence="3">
    <name type="scientific">Melampsora larici-populina (strain 98AG31 / pathotype 3-4-7)</name>
    <name type="common">Poplar leaf rust fungus</name>
    <dbReference type="NCBI Taxonomy" id="747676"/>
    <lineage>
        <taxon>Eukaryota</taxon>
        <taxon>Fungi</taxon>
        <taxon>Dikarya</taxon>
        <taxon>Basidiomycota</taxon>
        <taxon>Pucciniomycotina</taxon>
        <taxon>Pucciniomycetes</taxon>
        <taxon>Pucciniales</taxon>
        <taxon>Melampsoraceae</taxon>
        <taxon>Melampsora</taxon>
    </lineage>
</organism>
<dbReference type="KEGG" id="mlr:MELLADRAFT_111514"/>
<feature type="compositionally biased region" description="Polar residues" evidence="1">
    <location>
        <begin position="21"/>
        <end position="33"/>
    </location>
</feature>
<feature type="compositionally biased region" description="Polar residues" evidence="1">
    <location>
        <begin position="174"/>
        <end position="191"/>
    </location>
</feature>
<feature type="compositionally biased region" description="Polar residues" evidence="1">
    <location>
        <begin position="142"/>
        <end position="153"/>
    </location>
</feature>
<protein>
    <submittedName>
        <fullName evidence="2">Uncharacterized protein</fullName>
    </submittedName>
</protein>
<name>F4S3F7_MELLP</name>
<sequence>MAPRKSSRVKDLEETVGRPNYSDSIRRSNSVGSQPRRPHGFRPPSRASTTGLASGAGQSSGTTDHEAARPQLPELAQRSDLEPQQHPQYHDLSEIVEVNSRDLGDLDGGRVQESDEHAVGSIRGGAEVASENPQRLHRTGPACQTNTSPSGASILNGRTLENPNPTFEQRPVPETSSSRGRSPQHATNVVIQPSVLPSHERHQGLEEQGQESPKATSGEPQGTPTMSNTVLMTPSPFLSSHRIISEVVPPKLVVPVFTVPTRLNRRTNALEMRPKTMTEPKSVSLSENMREIEPFHAKTHAPAEAKKTEHVRKLEDTGIADAKTRASPFVLPGLLRNTSHDLSPISQDKNFSLSEKFKKLRLQTESLSAESIHSWKDHQEDLDTRFATMQKIMEEKFNEGISKLNEKWDFCLNILNDEMSVNFEDIKETIIMFKCSCADVGAAWTKHQDEIERLLINQVVTNQQLIETHSHHLGELMCRLGEKFDEQAQMNLATNRNVSRIVSMLDKSTAKKDSEEQLPEPNGVFDKGPSLSNNPFAHELVTNHRRTMEGYDRDTTLPVQANNASPDADIRKAVGARSWPEWREIIKEHFGTPLWKRKMSTAFDRDVFSWEHKDKPVAWLLLQRRRMEAAWPTLSVREQIDKILGLCDGDIEHAVQSRIREYSDFEAFVNIFEDVVTHTSIGRRFKKAENIKQVQLGNSKFRDYKNYSNKEYRNRDYRGGKDGKPENGEGKKPPFKTKDGKKFSFEKKINAVDAEPQISDEGELQGSRSQDSESTTEEEDVDFCVGNVDMFRIAEDLNISETESHTGNTLDVENTLTESAGITLQQLATNLRISENAISTAPPIEIPRTILDVPETRTFLTVSVNGIRCLRPSMASTRVLNVCWRTWAADTRSTAIENQDYDSEILGELALPIKIEHTWNPCLLMTKFVVTTDQHIDYLVLGSRDLSEFGFTLHLGYNPRCYIGSLEREYELSPCYSSSEGTSEIATITVEPDGNLDIAELQSQAAIPQEWDEASKQAPSTSTRHKSPFPKGKEAEMKSTAVEETTSLST</sequence>
<feature type="region of interest" description="Disordered" evidence="1">
    <location>
        <begin position="712"/>
        <end position="740"/>
    </location>
</feature>
<feature type="region of interest" description="Disordered" evidence="1">
    <location>
        <begin position="509"/>
        <end position="530"/>
    </location>
</feature>
<feature type="compositionally biased region" description="Polar residues" evidence="1">
    <location>
        <begin position="46"/>
        <end position="62"/>
    </location>
</feature>
<accession>F4S3F7</accession>
<feature type="compositionally biased region" description="Basic and acidic residues" evidence="1">
    <location>
        <begin position="77"/>
        <end position="118"/>
    </location>
</feature>
<evidence type="ECO:0000313" key="3">
    <source>
        <dbReference type="Proteomes" id="UP000001072"/>
    </source>
</evidence>
<gene>
    <name evidence="2" type="ORF">MELLADRAFT_111514</name>
</gene>
<dbReference type="Proteomes" id="UP000001072">
    <property type="component" value="Unassembled WGS sequence"/>
</dbReference>
<keyword evidence="3" id="KW-1185">Reference proteome</keyword>
<dbReference type="RefSeq" id="XP_007415916.1">
    <property type="nucleotide sequence ID" value="XM_007415854.1"/>
</dbReference>